<gene>
    <name evidence="6" type="ORF">FHS00_003256</name>
</gene>
<dbReference type="Pfam" id="PF00126">
    <property type="entry name" value="HTH_1"/>
    <property type="match status" value="1"/>
</dbReference>
<sequence length="310" mass="33897">MRPLADLRTLRSFVTVAREGNVSRAAERLHLTQPAVSLQLKRLAEEAGLELFRRTAKGLDLTPDGEMLLKKAEQVLKAVDELGQTARRMTGSVRGTLRIGTIIDPDFIRLGSFLAGLLEAAPELRTELVQGMSGDVPVRLDRGEIDAGFMLEDPGAVQGTAFGGSALATDLLFRPLTSFAYRILAPAGWQRRTAGLDWTGLARLPWIGTPPRSIHSRLLDRRFEEAGVVQNRVALVDQEPSMLAMVRSGVGLSLCREAIALHENQVRGMTIVGEHRLPATLGFSVATSRMEEPSLALALQTLERVWASEF</sequence>
<keyword evidence="4" id="KW-0804">Transcription</keyword>
<dbReference type="InterPro" id="IPR036388">
    <property type="entry name" value="WH-like_DNA-bd_sf"/>
</dbReference>
<dbReference type="EMBL" id="JACIBX010000018">
    <property type="protein sequence ID" value="MBB3713651.1"/>
    <property type="molecule type" value="Genomic_DNA"/>
</dbReference>
<dbReference type="GO" id="GO:0003677">
    <property type="term" value="F:DNA binding"/>
    <property type="evidence" value="ECO:0007669"/>
    <property type="project" value="UniProtKB-KW"/>
</dbReference>
<dbReference type="PANTHER" id="PTHR30346">
    <property type="entry name" value="TRANSCRIPTIONAL DUAL REGULATOR HCAR-RELATED"/>
    <property type="match status" value="1"/>
</dbReference>
<dbReference type="Proteomes" id="UP000576152">
    <property type="component" value="Unassembled WGS sequence"/>
</dbReference>
<dbReference type="RefSeq" id="WP_183475129.1">
    <property type="nucleotide sequence ID" value="NZ_JACIBX010000018.1"/>
</dbReference>
<evidence type="ECO:0000313" key="7">
    <source>
        <dbReference type="Proteomes" id="UP000576152"/>
    </source>
</evidence>
<evidence type="ECO:0000256" key="3">
    <source>
        <dbReference type="ARBA" id="ARBA00023125"/>
    </source>
</evidence>
<name>A0ABR6HT50_9RHOB</name>
<dbReference type="Gene3D" id="1.10.10.10">
    <property type="entry name" value="Winged helix-like DNA-binding domain superfamily/Winged helix DNA-binding domain"/>
    <property type="match status" value="1"/>
</dbReference>
<dbReference type="InterPro" id="IPR000847">
    <property type="entry name" value="LysR_HTH_N"/>
</dbReference>
<dbReference type="CDD" id="cd05466">
    <property type="entry name" value="PBP2_LTTR_substrate"/>
    <property type="match status" value="1"/>
</dbReference>
<accession>A0ABR6HT50</accession>
<evidence type="ECO:0000256" key="1">
    <source>
        <dbReference type="ARBA" id="ARBA00009437"/>
    </source>
</evidence>
<evidence type="ECO:0000256" key="4">
    <source>
        <dbReference type="ARBA" id="ARBA00023163"/>
    </source>
</evidence>
<feature type="domain" description="HTH lysR-type" evidence="5">
    <location>
        <begin position="1"/>
        <end position="62"/>
    </location>
</feature>
<keyword evidence="7" id="KW-1185">Reference proteome</keyword>
<dbReference type="PANTHER" id="PTHR30346:SF0">
    <property type="entry name" value="HCA OPERON TRANSCRIPTIONAL ACTIVATOR HCAR"/>
    <property type="match status" value="1"/>
</dbReference>
<protein>
    <submittedName>
        <fullName evidence="6">DNA-binding transcriptional LysR family regulator</fullName>
    </submittedName>
</protein>
<organism evidence="6 7">
    <name type="scientific">Limimaricola variabilis</name>
    <dbReference type="NCBI Taxonomy" id="1492771"/>
    <lineage>
        <taxon>Bacteria</taxon>
        <taxon>Pseudomonadati</taxon>
        <taxon>Pseudomonadota</taxon>
        <taxon>Alphaproteobacteria</taxon>
        <taxon>Rhodobacterales</taxon>
        <taxon>Paracoccaceae</taxon>
        <taxon>Limimaricola</taxon>
    </lineage>
</organism>
<dbReference type="PROSITE" id="PS50931">
    <property type="entry name" value="HTH_LYSR"/>
    <property type="match status" value="1"/>
</dbReference>
<proteinExistence type="inferred from homology"/>
<comment type="similarity">
    <text evidence="1">Belongs to the LysR transcriptional regulatory family.</text>
</comment>
<evidence type="ECO:0000313" key="6">
    <source>
        <dbReference type="EMBL" id="MBB3713651.1"/>
    </source>
</evidence>
<reference evidence="6 7" key="1">
    <citation type="submission" date="2020-08" db="EMBL/GenBank/DDBJ databases">
        <title>Genomic Encyclopedia of Type Strains, Phase III (KMG-III): the genomes of soil and plant-associated and newly described type strains.</title>
        <authorList>
            <person name="Whitman W."/>
        </authorList>
    </citation>
    <scope>NUCLEOTIDE SEQUENCE [LARGE SCALE GENOMIC DNA]</scope>
    <source>
        <strain evidence="6 7">CECT 8572</strain>
    </source>
</reference>
<keyword evidence="3 6" id="KW-0238">DNA-binding</keyword>
<dbReference type="SUPFAM" id="SSF53850">
    <property type="entry name" value="Periplasmic binding protein-like II"/>
    <property type="match status" value="1"/>
</dbReference>
<evidence type="ECO:0000259" key="5">
    <source>
        <dbReference type="PROSITE" id="PS50931"/>
    </source>
</evidence>
<dbReference type="Gene3D" id="3.40.190.10">
    <property type="entry name" value="Periplasmic binding protein-like II"/>
    <property type="match status" value="2"/>
</dbReference>
<evidence type="ECO:0000256" key="2">
    <source>
        <dbReference type="ARBA" id="ARBA00023015"/>
    </source>
</evidence>
<comment type="caution">
    <text evidence="6">The sequence shown here is derived from an EMBL/GenBank/DDBJ whole genome shotgun (WGS) entry which is preliminary data.</text>
</comment>
<dbReference type="InterPro" id="IPR005119">
    <property type="entry name" value="LysR_subst-bd"/>
</dbReference>
<dbReference type="SUPFAM" id="SSF46785">
    <property type="entry name" value="Winged helix' DNA-binding domain"/>
    <property type="match status" value="1"/>
</dbReference>
<dbReference type="InterPro" id="IPR036390">
    <property type="entry name" value="WH_DNA-bd_sf"/>
</dbReference>
<dbReference type="PRINTS" id="PR00039">
    <property type="entry name" value="HTHLYSR"/>
</dbReference>
<dbReference type="Pfam" id="PF03466">
    <property type="entry name" value="LysR_substrate"/>
    <property type="match status" value="1"/>
</dbReference>
<keyword evidence="2" id="KW-0805">Transcription regulation</keyword>